<sequence>MSRQIQEYLNSLVNKSRVYYLDLNNQLQKQGYQCVTCHQSLQGKCENCNNQNKQLTGEITSLSEFSHLKGVNVSNHQFTSLNFLNSLPNKEQLKGLNLFGNQITEVDFAELFTKFPNLEKINLQNNLAKAKNLNNLTNQQFAKLVNGIKTKKIRVDSLKGTILTDLLTYAQQLTTSGNNQQQQNAQYLQTLLHQDSSPLNHNKQPNNRTPLLIGGEINKPKPEIKQIISGLSELEQETKKDCSHCQHQRYAEQISAIKQGNSLLGSLNIQQKNGKGQQLPRKEKRT</sequence>
<proteinExistence type="predicted"/>
<keyword evidence="3" id="KW-1185">Reference proteome</keyword>
<gene>
    <name evidence="2" type="ORF">FWILDA_LOCUS4135</name>
</gene>
<dbReference type="InterPro" id="IPR032675">
    <property type="entry name" value="LRR_dom_sf"/>
</dbReference>
<evidence type="ECO:0000313" key="2">
    <source>
        <dbReference type="EMBL" id="CAI2169549.1"/>
    </source>
</evidence>
<accession>A0A9W4SH66</accession>
<evidence type="ECO:0000256" key="1">
    <source>
        <dbReference type="SAM" id="MobiDB-lite"/>
    </source>
</evidence>
<organism evidence="2 3">
    <name type="scientific">Funneliformis geosporum</name>
    <dbReference type="NCBI Taxonomy" id="1117311"/>
    <lineage>
        <taxon>Eukaryota</taxon>
        <taxon>Fungi</taxon>
        <taxon>Fungi incertae sedis</taxon>
        <taxon>Mucoromycota</taxon>
        <taxon>Glomeromycotina</taxon>
        <taxon>Glomeromycetes</taxon>
        <taxon>Glomerales</taxon>
        <taxon>Glomeraceae</taxon>
        <taxon>Funneliformis</taxon>
    </lineage>
</organism>
<evidence type="ECO:0000313" key="3">
    <source>
        <dbReference type="Proteomes" id="UP001153678"/>
    </source>
</evidence>
<feature type="compositionally biased region" description="Polar residues" evidence="1">
    <location>
        <begin position="196"/>
        <end position="209"/>
    </location>
</feature>
<dbReference type="Proteomes" id="UP001153678">
    <property type="component" value="Unassembled WGS sequence"/>
</dbReference>
<dbReference type="OrthoDB" id="2434008at2759"/>
<dbReference type="Gene3D" id="3.80.10.10">
    <property type="entry name" value="Ribonuclease Inhibitor"/>
    <property type="match status" value="1"/>
</dbReference>
<name>A0A9W4SH66_9GLOM</name>
<protein>
    <submittedName>
        <fullName evidence="2">17494_t:CDS:1</fullName>
    </submittedName>
</protein>
<dbReference type="SUPFAM" id="SSF52058">
    <property type="entry name" value="L domain-like"/>
    <property type="match status" value="1"/>
</dbReference>
<dbReference type="EMBL" id="CAMKVN010000597">
    <property type="protein sequence ID" value="CAI2169549.1"/>
    <property type="molecule type" value="Genomic_DNA"/>
</dbReference>
<comment type="caution">
    <text evidence="2">The sequence shown here is derived from an EMBL/GenBank/DDBJ whole genome shotgun (WGS) entry which is preliminary data.</text>
</comment>
<dbReference type="AlphaFoldDB" id="A0A9W4SH66"/>
<feature type="region of interest" description="Disordered" evidence="1">
    <location>
        <begin position="196"/>
        <end position="216"/>
    </location>
</feature>
<reference evidence="2" key="1">
    <citation type="submission" date="2022-08" db="EMBL/GenBank/DDBJ databases">
        <authorList>
            <person name="Kallberg Y."/>
            <person name="Tangrot J."/>
            <person name="Rosling A."/>
        </authorList>
    </citation>
    <scope>NUCLEOTIDE SEQUENCE</scope>
    <source>
        <strain evidence="2">Wild A</strain>
    </source>
</reference>